<protein>
    <submittedName>
        <fullName evidence="1">Uncharacterized protein</fullName>
    </submittedName>
</protein>
<proteinExistence type="predicted"/>
<gene>
    <name evidence="1" type="ORF">MRB53_027864</name>
</gene>
<comment type="caution">
    <text evidence="1">The sequence shown here is derived from an EMBL/GenBank/DDBJ whole genome shotgun (WGS) entry which is preliminary data.</text>
</comment>
<organism evidence="1 2">
    <name type="scientific">Persea americana</name>
    <name type="common">Avocado</name>
    <dbReference type="NCBI Taxonomy" id="3435"/>
    <lineage>
        <taxon>Eukaryota</taxon>
        <taxon>Viridiplantae</taxon>
        <taxon>Streptophyta</taxon>
        <taxon>Embryophyta</taxon>
        <taxon>Tracheophyta</taxon>
        <taxon>Spermatophyta</taxon>
        <taxon>Magnoliopsida</taxon>
        <taxon>Magnoliidae</taxon>
        <taxon>Laurales</taxon>
        <taxon>Lauraceae</taxon>
        <taxon>Persea</taxon>
    </lineage>
</organism>
<sequence>MKKDTPTDALVKAPRRSGYKKCKRILRDAGGKGAKELSRELATNHPKSTWKAHANWLNETKSTLMVVAILTATVTFQAALNPPGGVWQDDYPPIPSPGDNDAVIREWKNKYASDINDYSHYAGKSVMSSRSPVEYLLFSFSNLIGFLASASIILLLISGFNLKRRGLMWALMIAMWISIGSMVFSYGVSLVTLCDTKSADDGGSYKPYILLFAISSFAALVLIGSIVTAHVVRLVILLCKKFKRRNLKFKRRAGSEKGDGADIQVSMDLPPSP</sequence>
<accession>A0ACC2KDW0</accession>
<dbReference type="Proteomes" id="UP001234297">
    <property type="component" value="Chromosome 9"/>
</dbReference>
<name>A0ACC2KDW0_PERAE</name>
<evidence type="ECO:0000313" key="2">
    <source>
        <dbReference type="Proteomes" id="UP001234297"/>
    </source>
</evidence>
<evidence type="ECO:0000313" key="1">
    <source>
        <dbReference type="EMBL" id="KAJ8619335.1"/>
    </source>
</evidence>
<dbReference type="EMBL" id="CM056817">
    <property type="protein sequence ID" value="KAJ8619335.1"/>
    <property type="molecule type" value="Genomic_DNA"/>
</dbReference>
<reference evidence="1 2" key="1">
    <citation type="journal article" date="2022" name="Hortic Res">
        <title>A haplotype resolved chromosomal level avocado genome allows analysis of novel avocado genes.</title>
        <authorList>
            <person name="Nath O."/>
            <person name="Fletcher S.J."/>
            <person name="Hayward A."/>
            <person name="Shaw L.M."/>
            <person name="Masouleh A.K."/>
            <person name="Furtado A."/>
            <person name="Henry R.J."/>
            <person name="Mitter N."/>
        </authorList>
    </citation>
    <scope>NUCLEOTIDE SEQUENCE [LARGE SCALE GENOMIC DNA]</scope>
    <source>
        <strain evidence="2">cv. Hass</strain>
    </source>
</reference>
<keyword evidence="2" id="KW-1185">Reference proteome</keyword>